<dbReference type="GO" id="GO:0003677">
    <property type="term" value="F:DNA binding"/>
    <property type="evidence" value="ECO:0007669"/>
    <property type="project" value="UniProtKB-KW"/>
</dbReference>
<dbReference type="SUPFAM" id="SSF52113">
    <property type="entry name" value="BRCT domain"/>
    <property type="match status" value="1"/>
</dbReference>
<dbReference type="InterPro" id="IPR027417">
    <property type="entry name" value="P-loop_NTPase"/>
</dbReference>
<evidence type="ECO:0000256" key="8">
    <source>
        <dbReference type="ARBA" id="ARBA00023125"/>
    </source>
</evidence>
<gene>
    <name evidence="15" type="primary">RFC1-L</name>
    <name evidence="15" type="ORF">Hamer_G015624</name>
</gene>
<feature type="region of interest" description="Disordered" evidence="13">
    <location>
        <begin position="1"/>
        <end position="170"/>
    </location>
</feature>
<name>A0A8J5JDH4_HOMAM</name>
<dbReference type="GO" id="GO:0003689">
    <property type="term" value="F:DNA clamp loader activity"/>
    <property type="evidence" value="ECO:0007669"/>
    <property type="project" value="UniProtKB-UniRule"/>
</dbReference>
<dbReference type="PIRSF" id="PIRSF036578">
    <property type="entry name" value="RFC1"/>
    <property type="match status" value="1"/>
</dbReference>
<dbReference type="SMART" id="SM00382">
    <property type="entry name" value="AAA"/>
    <property type="match status" value="1"/>
</dbReference>
<feature type="region of interest" description="Disordered" evidence="13">
    <location>
        <begin position="188"/>
        <end position="210"/>
    </location>
</feature>
<keyword evidence="8" id="KW-0238">DNA-binding</keyword>
<evidence type="ECO:0000313" key="15">
    <source>
        <dbReference type="EMBL" id="KAG7155024.1"/>
    </source>
</evidence>
<keyword evidence="16" id="KW-1185">Reference proteome</keyword>
<dbReference type="InterPro" id="IPR001357">
    <property type="entry name" value="BRCT_dom"/>
</dbReference>
<dbReference type="Proteomes" id="UP000747542">
    <property type="component" value="Unassembled WGS sequence"/>
</dbReference>
<feature type="compositionally biased region" description="Basic and acidic residues" evidence="13">
    <location>
        <begin position="146"/>
        <end position="159"/>
    </location>
</feature>
<reference evidence="15" key="1">
    <citation type="journal article" date="2021" name="Sci. Adv.">
        <title>The American lobster genome reveals insights on longevity, neural, and immune adaptations.</title>
        <authorList>
            <person name="Polinski J.M."/>
            <person name="Zimin A.V."/>
            <person name="Clark K.F."/>
            <person name="Kohn A.B."/>
            <person name="Sadowski N."/>
            <person name="Timp W."/>
            <person name="Ptitsyn A."/>
            <person name="Khanna P."/>
            <person name="Romanova D.Y."/>
            <person name="Williams P."/>
            <person name="Greenwood S.J."/>
            <person name="Moroz L.L."/>
            <person name="Walt D.R."/>
            <person name="Bodnar A.G."/>
        </authorList>
    </citation>
    <scope>NUCLEOTIDE SEQUENCE</scope>
    <source>
        <strain evidence="15">GMGI-L3</strain>
    </source>
</reference>
<dbReference type="InterPro" id="IPR008921">
    <property type="entry name" value="DNA_pol3_clamp-load_cplx_C"/>
</dbReference>
<dbReference type="PROSITE" id="PS50172">
    <property type="entry name" value="BRCT"/>
    <property type="match status" value="1"/>
</dbReference>
<dbReference type="GO" id="GO:0006260">
    <property type="term" value="P:DNA replication"/>
    <property type="evidence" value="ECO:0007669"/>
    <property type="project" value="UniProtKB-KW"/>
</dbReference>
<evidence type="ECO:0000256" key="7">
    <source>
        <dbReference type="ARBA" id="ARBA00022840"/>
    </source>
</evidence>
<evidence type="ECO:0000256" key="2">
    <source>
        <dbReference type="ARBA" id="ARBA00006116"/>
    </source>
</evidence>
<dbReference type="InterPro" id="IPR036420">
    <property type="entry name" value="BRCT_dom_sf"/>
</dbReference>
<dbReference type="Gene3D" id="3.40.50.10190">
    <property type="entry name" value="BRCT domain"/>
    <property type="match status" value="1"/>
</dbReference>
<dbReference type="FunFam" id="3.40.50.10190:FF:000001">
    <property type="entry name" value="Replication factor C subunit 1"/>
    <property type="match status" value="1"/>
</dbReference>
<dbReference type="SUPFAM" id="SSF48019">
    <property type="entry name" value="post-AAA+ oligomerization domain-like"/>
    <property type="match status" value="1"/>
</dbReference>
<dbReference type="Pfam" id="PF25361">
    <property type="entry name" value="AAA_lid_RFC1"/>
    <property type="match status" value="1"/>
</dbReference>
<dbReference type="FunFam" id="1.10.8.60:FF:000021">
    <property type="entry name" value="Replication factor C subunit 1"/>
    <property type="match status" value="1"/>
</dbReference>
<dbReference type="InterPro" id="IPR003593">
    <property type="entry name" value="AAA+_ATPase"/>
</dbReference>
<dbReference type="Gene3D" id="1.10.8.60">
    <property type="match status" value="1"/>
</dbReference>
<dbReference type="SUPFAM" id="SSF52540">
    <property type="entry name" value="P-loop containing nucleoside triphosphate hydrolases"/>
    <property type="match status" value="1"/>
</dbReference>
<feature type="compositionally biased region" description="Polar residues" evidence="13">
    <location>
        <begin position="470"/>
        <end position="484"/>
    </location>
</feature>
<evidence type="ECO:0000313" key="16">
    <source>
        <dbReference type="Proteomes" id="UP000747542"/>
    </source>
</evidence>
<dbReference type="InterPro" id="IPR012178">
    <property type="entry name" value="RFC1"/>
</dbReference>
<evidence type="ECO:0000256" key="11">
    <source>
        <dbReference type="ARBA" id="ARBA00064311"/>
    </source>
</evidence>
<dbReference type="InterPro" id="IPR013725">
    <property type="entry name" value="DNA_replication_fac_RFC1_C"/>
</dbReference>
<dbReference type="GO" id="GO:0016887">
    <property type="term" value="F:ATP hydrolysis activity"/>
    <property type="evidence" value="ECO:0007669"/>
    <property type="project" value="InterPro"/>
</dbReference>
<dbReference type="GO" id="GO:0005524">
    <property type="term" value="F:ATP binding"/>
    <property type="evidence" value="ECO:0007669"/>
    <property type="project" value="UniProtKB-UniRule"/>
</dbReference>
<dbReference type="PANTHER" id="PTHR23389:SF6">
    <property type="entry name" value="REPLICATION FACTOR C SUBUNIT 1"/>
    <property type="match status" value="1"/>
</dbReference>
<dbReference type="Pfam" id="PF00004">
    <property type="entry name" value="AAA"/>
    <property type="match status" value="1"/>
</dbReference>
<feature type="domain" description="BRCT" evidence="14">
    <location>
        <begin position="366"/>
        <end position="428"/>
    </location>
</feature>
<feature type="region of interest" description="Disordered" evidence="13">
    <location>
        <begin position="1020"/>
        <end position="1089"/>
    </location>
</feature>
<evidence type="ECO:0000259" key="14">
    <source>
        <dbReference type="PROSITE" id="PS50172"/>
    </source>
</evidence>
<feature type="compositionally biased region" description="Basic and acidic residues" evidence="13">
    <location>
        <begin position="261"/>
        <end position="295"/>
    </location>
</feature>
<sequence>MDIRNYFKPINSKKNGKTSSSSKETKKLIIIDSDEEELPAVSKRNRVLDSDSDDDIFVIKNKKKTKKDEKPKPKTLPKPESPKLKPTAATDFFGKTPIARRESEHVSSKKRKSDDFHESQSDDAFERTLQQLDKEKQQVSKKPRIERKSSSHNEEKPKPNEYSPPNKTSLKLGLCSKLSAKLKQFECNTDKYGDEETAQRNSNREEKLHTLENKHIEKDVKTGTECKEIGRTEDKAVKKEEKFVKKERQIEEENIMKPEEKIFKKERQNKEENLIKPEEKTFKRDKITPKKENKVSPKNHKPNIIIEKKQKEEKKVTPKKTEDDRESTEADSTPQDEKKKHARASYMKFLQRPGPANPGSKLLPEGAPECLQGLVFVLSGVFDSLDREEAIDLIKKYGGKVTTSLSRNTTYLVLGSEAGASKLKKIDEDGLLELIRTRPGKEQKQEVTKGKTTNKLKAFAREIKEELPGKSTSVKDSPVPSSNITKTPSPKKSFSQSQSSQETGSPSSTSSTPKTQPISSQDLLGRQHETLMWVDKYKPSTVKNIIGQQGDRSNVRKLLAWLKNWQKVQFSPWAKDDNGAFFKAALLSGPPGVGKTTTAHLVCKELGFDFVELNASDARSKRTLDEVVSGLLSNKSLAGFVKSNGIRNPSSNHALVMDEVDGMSGNEDRGGVQELIALIKKSQVPIIAMCNDRNHPKIRSLANHCFDLRFYKPRIEQIRGPMMSVCFREGIKIKPDALDQIIVGTNQDVRQILHHLSMWSANQRNLEVDDMKREAQRAKKNLKMGPWDVCKAVFSESEHKNMSIHDKSGLFFHDYNIGPLFVQENYPKVVPHVAKGNRNITLEQLAKTASSLADGDLVEKAIRSNNAWSLLPTQAMFSSVIPGEYMCGHLASQIEFPRWLGNHSRRNKFDRFMQELQKHMRLKISGSKLDVGLDYCGSLRSAITNPLVQHGGEGVSDAVRAMTSYDLLREDLDALLELSQWPGMTDPMSKVESKVKAAFTRTYNKESHLTPFAAPSITKKKKGTKVGGEDMYGDEEEEEEDEEEEDISSSAMIKVNKGIKKGGEAGTSKGKSRGGDNGKRGGGKGKGKK</sequence>
<keyword evidence="9 12" id="KW-0539">Nucleus</keyword>
<feature type="region of interest" description="Disordered" evidence="13">
    <location>
        <begin position="467"/>
        <end position="521"/>
    </location>
</feature>
<evidence type="ECO:0000256" key="3">
    <source>
        <dbReference type="ARBA" id="ARBA00020401"/>
    </source>
</evidence>
<dbReference type="GO" id="GO:0006281">
    <property type="term" value="P:DNA repair"/>
    <property type="evidence" value="ECO:0007669"/>
    <property type="project" value="InterPro"/>
</dbReference>
<dbReference type="CDD" id="cd18140">
    <property type="entry name" value="HLD_clamp_RFC"/>
    <property type="match status" value="1"/>
</dbReference>
<evidence type="ECO:0000256" key="4">
    <source>
        <dbReference type="ARBA" id="ARBA00022553"/>
    </source>
</evidence>
<feature type="compositionally biased region" description="Acidic residues" evidence="13">
    <location>
        <begin position="1031"/>
        <end position="1047"/>
    </location>
</feature>
<comment type="subunit">
    <text evidence="11">Large subunit of the RFC complex, an heteropentameric complex consisting of RFC1 and four small subunits RFC2, RFC3, RFC4 and RFC5; the RFC complex interacts with PCNA and the interaction involves RFC1.</text>
</comment>
<protein>
    <recommendedName>
        <fullName evidence="3 12">Replication factor C subunit 1</fullName>
    </recommendedName>
</protein>
<dbReference type="PANTHER" id="PTHR23389">
    <property type="entry name" value="CHROMOSOME TRANSMISSION FIDELITY FACTOR 18"/>
    <property type="match status" value="1"/>
</dbReference>
<dbReference type="Gene3D" id="3.40.50.300">
    <property type="entry name" value="P-loop containing nucleotide triphosphate hydrolases"/>
    <property type="match status" value="1"/>
</dbReference>
<dbReference type="InterPro" id="IPR003959">
    <property type="entry name" value="ATPase_AAA_core"/>
</dbReference>
<comment type="function">
    <text evidence="10">Subunit of the replication factor C (RFC) complex which acts during elongation of primed DNA templates by DNA polymerases delta and epsilon, and is necessary for ATP-dependent loading of proliferating cell nuclear antigen (PCNA) onto primed DNA. This subunit binds to the primer-template junction. Binds the PO-B transcription element as well as other GA rich DNA sequences. Can bind single- or double-stranded DNA.</text>
</comment>
<dbReference type="EMBL" id="JAHLQT010043233">
    <property type="protein sequence ID" value="KAG7155024.1"/>
    <property type="molecule type" value="Genomic_DNA"/>
</dbReference>
<dbReference type="SMART" id="SM00292">
    <property type="entry name" value="BRCT"/>
    <property type="match status" value="1"/>
</dbReference>
<keyword evidence="5 12" id="KW-0235">DNA replication</keyword>
<accession>A0A8J5JDH4</accession>
<evidence type="ECO:0000256" key="12">
    <source>
        <dbReference type="PIRNR" id="PIRNR036578"/>
    </source>
</evidence>
<feature type="region of interest" description="Disordered" evidence="13">
    <location>
        <begin position="261"/>
        <end position="364"/>
    </location>
</feature>
<evidence type="ECO:0000256" key="5">
    <source>
        <dbReference type="ARBA" id="ARBA00022705"/>
    </source>
</evidence>
<evidence type="ECO:0000256" key="9">
    <source>
        <dbReference type="ARBA" id="ARBA00023242"/>
    </source>
</evidence>
<dbReference type="GO" id="GO:0005634">
    <property type="term" value="C:nucleus"/>
    <property type="evidence" value="ECO:0007669"/>
    <property type="project" value="UniProtKB-SubCell"/>
</dbReference>
<dbReference type="Gene3D" id="1.20.272.10">
    <property type="match status" value="1"/>
</dbReference>
<dbReference type="Pfam" id="PF08519">
    <property type="entry name" value="RFC1"/>
    <property type="match status" value="1"/>
</dbReference>
<keyword evidence="4" id="KW-0597">Phosphoprotein</keyword>
<dbReference type="GO" id="GO:0005663">
    <property type="term" value="C:DNA replication factor C complex"/>
    <property type="evidence" value="ECO:0007669"/>
    <property type="project" value="InterPro"/>
</dbReference>
<dbReference type="Pfam" id="PF00533">
    <property type="entry name" value="BRCT"/>
    <property type="match status" value="1"/>
</dbReference>
<comment type="subcellular location">
    <subcellularLocation>
        <location evidence="1 12">Nucleus</location>
    </subcellularLocation>
</comment>
<evidence type="ECO:0000256" key="1">
    <source>
        <dbReference type="ARBA" id="ARBA00004123"/>
    </source>
</evidence>
<proteinExistence type="inferred from homology"/>
<comment type="similarity">
    <text evidence="2 12">Belongs to the activator 1 large subunit family.</text>
</comment>
<dbReference type="FunFam" id="3.40.50.300:FF:000395">
    <property type="entry name" value="Replication factor C subunit 1"/>
    <property type="match status" value="1"/>
</dbReference>
<dbReference type="FunFam" id="1.20.272.10:FF:000005">
    <property type="entry name" value="Replication factor C subunit 1"/>
    <property type="match status" value="1"/>
</dbReference>
<dbReference type="InterPro" id="IPR047854">
    <property type="entry name" value="RFC_lid"/>
</dbReference>
<evidence type="ECO:0000256" key="10">
    <source>
        <dbReference type="ARBA" id="ARBA00054501"/>
    </source>
</evidence>
<feature type="compositionally biased region" description="Basic and acidic residues" evidence="13">
    <location>
        <begin position="99"/>
        <end position="138"/>
    </location>
</feature>
<keyword evidence="7 12" id="KW-0067">ATP-binding</keyword>
<organism evidence="15 16">
    <name type="scientific">Homarus americanus</name>
    <name type="common">American lobster</name>
    <dbReference type="NCBI Taxonomy" id="6706"/>
    <lineage>
        <taxon>Eukaryota</taxon>
        <taxon>Metazoa</taxon>
        <taxon>Ecdysozoa</taxon>
        <taxon>Arthropoda</taxon>
        <taxon>Crustacea</taxon>
        <taxon>Multicrustacea</taxon>
        <taxon>Malacostraca</taxon>
        <taxon>Eumalacostraca</taxon>
        <taxon>Eucarida</taxon>
        <taxon>Decapoda</taxon>
        <taxon>Pleocyemata</taxon>
        <taxon>Astacidea</taxon>
        <taxon>Nephropoidea</taxon>
        <taxon>Nephropidae</taxon>
        <taxon>Homarus</taxon>
    </lineage>
</organism>
<feature type="compositionally biased region" description="Basic and acidic residues" evidence="13">
    <location>
        <begin position="306"/>
        <end position="323"/>
    </location>
</feature>
<dbReference type="CDD" id="cd00009">
    <property type="entry name" value="AAA"/>
    <property type="match status" value="1"/>
</dbReference>
<dbReference type="AlphaFoldDB" id="A0A8J5JDH4"/>
<feature type="compositionally biased region" description="Low complexity" evidence="13">
    <location>
        <begin position="485"/>
        <end position="521"/>
    </location>
</feature>
<evidence type="ECO:0000256" key="6">
    <source>
        <dbReference type="ARBA" id="ARBA00022741"/>
    </source>
</evidence>
<evidence type="ECO:0000256" key="13">
    <source>
        <dbReference type="SAM" id="MobiDB-lite"/>
    </source>
</evidence>
<keyword evidence="6 12" id="KW-0547">Nucleotide-binding</keyword>
<comment type="caution">
    <text evidence="15">The sequence shown here is derived from an EMBL/GenBank/DDBJ whole genome shotgun (WGS) entry which is preliminary data.</text>
</comment>